<dbReference type="EMBL" id="JAWRCO010000001">
    <property type="protein sequence ID" value="MDW6001468.1"/>
    <property type="molecule type" value="Genomic_DNA"/>
</dbReference>
<keyword evidence="4" id="KW-1185">Reference proteome</keyword>
<dbReference type="PROSITE" id="PS51084">
    <property type="entry name" value="HIT_2"/>
    <property type="match status" value="1"/>
</dbReference>
<gene>
    <name evidence="3" type="ORF">SBX37_00900</name>
</gene>
<evidence type="ECO:0000313" key="3">
    <source>
        <dbReference type="EMBL" id="MDW6001468.1"/>
    </source>
</evidence>
<comment type="caution">
    <text evidence="3">The sequence shown here is derived from an EMBL/GenBank/DDBJ whole genome shotgun (WGS) entry which is preliminary data.</text>
</comment>
<accession>A0ABU4I0N6</accession>
<dbReference type="Pfam" id="PF01230">
    <property type="entry name" value="HIT"/>
    <property type="match status" value="1"/>
</dbReference>
<evidence type="ECO:0000313" key="4">
    <source>
        <dbReference type="Proteomes" id="UP001283366"/>
    </source>
</evidence>
<evidence type="ECO:0000259" key="2">
    <source>
        <dbReference type="PROSITE" id="PS51084"/>
    </source>
</evidence>
<protein>
    <submittedName>
        <fullName evidence="3">HIT domain-containing protein</fullName>
    </submittedName>
</protein>
<feature type="domain" description="HIT" evidence="2">
    <location>
        <begin position="3"/>
        <end position="105"/>
    </location>
</feature>
<dbReference type="Proteomes" id="UP001283366">
    <property type="component" value="Unassembled WGS sequence"/>
</dbReference>
<proteinExistence type="predicted"/>
<sequence>MMDFELHPQLQQDTTLLGNFPLSLVLLHRDQAVPWIILVPKRSGITEFHHLPMVDQQQFLIESQWVCQVLESQYQPDKINLGALGNMVPQLHYHHIARFTHDEAWPGPVWGNTSGVHRNDAEQQRIAQSLITALSEAEIFTPA</sequence>
<dbReference type="RefSeq" id="WP_200807706.1">
    <property type="nucleotide sequence ID" value="NZ_AP024883.1"/>
</dbReference>
<dbReference type="SUPFAM" id="SSF54197">
    <property type="entry name" value="HIT-like"/>
    <property type="match status" value="1"/>
</dbReference>
<dbReference type="PIRSF" id="PIRSF000714">
    <property type="entry name" value="HIT"/>
    <property type="match status" value="1"/>
</dbReference>
<name>A0ABU4I0N6_9VIBR</name>
<organism evidence="3 4">
    <name type="scientific">Vibrio mangrovi</name>
    <dbReference type="NCBI Taxonomy" id="474394"/>
    <lineage>
        <taxon>Bacteria</taxon>
        <taxon>Pseudomonadati</taxon>
        <taxon>Pseudomonadota</taxon>
        <taxon>Gammaproteobacteria</taxon>
        <taxon>Vibrionales</taxon>
        <taxon>Vibrionaceae</taxon>
        <taxon>Vibrio</taxon>
    </lineage>
</organism>
<reference evidence="3 4" key="1">
    <citation type="submission" date="2023-11" db="EMBL/GenBank/DDBJ databases">
        <title>Plant-associative lifestyle of Vibrio porteresiae and its evolutionary dynamics.</title>
        <authorList>
            <person name="Rameshkumar N."/>
            <person name="Kirti K."/>
        </authorList>
    </citation>
    <scope>NUCLEOTIDE SEQUENCE [LARGE SCALE GENOMIC DNA]</scope>
    <source>
        <strain evidence="3 4">MSSRF38</strain>
    </source>
</reference>
<dbReference type="Gene3D" id="3.30.428.10">
    <property type="entry name" value="HIT-like"/>
    <property type="match status" value="1"/>
</dbReference>
<comment type="caution">
    <text evidence="1">Lacks conserved residue(s) required for the propagation of feature annotation.</text>
</comment>
<dbReference type="InterPro" id="IPR011146">
    <property type="entry name" value="HIT-like"/>
</dbReference>
<dbReference type="InterPro" id="IPR036265">
    <property type="entry name" value="HIT-like_sf"/>
</dbReference>
<evidence type="ECO:0000256" key="1">
    <source>
        <dbReference type="PROSITE-ProRule" id="PRU00464"/>
    </source>
</evidence>
<dbReference type="InterPro" id="IPR026026">
    <property type="entry name" value="HIT_Hint"/>
</dbReference>